<gene>
    <name evidence="1" type="ORF">FD31_GL001662</name>
</gene>
<dbReference type="Proteomes" id="UP000051302">
    <property type="component" value="Unassembled WGS sequence"/>
</dbReference>
<evidence type="ECO:0000313" key="2">
    <source>
        <dbReference type="Proteomes" id="UP000051302"/>
    </source>
</evidence>
<comment type="caution">
    <text evidence="1">The sequence shown here is derived from an EMBL/GenBank/DDBJ whole genome shotgun (WGS) entry which is preliminary data.</text>
</comment>
<dbReference type="EMBL" id="AZFV01000031">
    <property type="protein sequence ID" value="KRM14803.1"/>
    <property type="molecule type" value="Genomic_DNA"/>
</dbReference>
<dbReference type="PATRIC" id="fig|1423774.3.peg.1725"/>
<organism evidence="1 2">
    <name type="scientific">Companilactobacillus nantensis DSM 16982</name>
    <dbReference type="NCBI Taxonomy" id="1423774"/>
    <lineage>
        <taxon>Bacteria</taxon>
        <taxon>Bacillati</taxon>
        <taxon>Bacillota</taxon>
        <taxon>Bacilli</taxon>
        <taxon>Lactobacillales</taxon>
        <taxon>Lactobacillaceae</taxon>
        <taxon>Companilactobacillus</taxon>
    </lineage>
</organism>
<reference evidence="1 2" key="1">
    <citation type="journal article" date="2015" name="Genome Announc.">
        <title>Expanding the biotechnology potential of lactobacilli through comparative genomics of 213 strains and associated genera.</title>
        <authorList>
            <person name="Sun Z."/>
            <person name="Harris H.M."/>
            <person name="McCann A."/>
            <person name="Guo C."/>
            <person name="Argimon S."/>
            <person name="Zhang W."/>
            <person name="Yang X."/>
            <person name="Jeffery I.B."/>
            <person name="Cooney J.C."/>
            <person name="Kagawa T.F."/>
            <person name="Liu W."/>
            <person name="Song Y."/>
            <person name="Salvetti E."/>
            <person name="Wrobel A."/>
            <person name="Rasinkangas P."/>
            <person name="Parkhill J."/>
            <person name="Rea M.C."/>
            <person name="O'Sullivan O."/>
            <person name="Ritari J."/>
            <person name="Douillard F.P."/>
            <person name="Paul Ross R."/>
            <person name="Yang R."/>
            <person name="Briner A.E."/>
            <person name="Felis G.E."/>
            <person name="de Vos W.M."/>
            <person name="Barrangou R."/>
            <person name="Klaenhammer T.R."/>
            <person name="Caufield P.W."/>
            <person name="Cui Y."/>
            <person name="Zhang H."/>
            <person name="O'Toole P.W."/>
        </authorList>
    </citation>
    <scope>NUCLEOTIDE SEQUENCE [LARGE SCALE GENOMIC DNA]</scope>
    <source>
        <strain evidence="1 2">DSM 16982</strain>
    </source>
</reference>
<sequence>MQITLDSYDKENAEKMVRAEYGLSLNQYMVMETKKLANQYLSEDYVSPETQSVIDQAVTGTLKTSKPQSADDFLKNLGITVE</sequence>
<proteinExistence type="predicted"/>
<protein>
    <submittedName>
        <fullName evidence="1">Uncharacterized protein</fullName>
    </submittedName>
</protein>
<dbReference type="AlphaFoldDB" id="A0A0R1WIN2"/>
<keyword evidence="2" id="KW-1185">Reference proteome</keyword>
<accession>A0A0R1WIN2</accession>
<evidence type="ECO:0000313" key="1">
    <source>
        <dbReference type="EMBL" id="KRM14803.1"/>
    </source>
</evidence>
<name>A0A0R1WIN2_9LACO</name>